<evidence type="ECO:0000313" key="1">
    <source>
        <dbReference type="Proteomes" id="UP000790787"/>
    </source>
</evidence>
<reference evidence="1" key="1">
    <citation type="journal article" date="2014" name="Nat. Commun.">
        <title>The tobacco genome sequence and its comparison with those of tomato and potato.</title>
        <authorList>
            <person name="Sierro N."/>
            <person name="Battey J.N."/>
            <person name="Ouadi S."/>
            <person name="Bakaher N."/>
            <person name="Bovet L."/>
            <person name="Willig A."/>
            <person name="Goepfert S."/>
            <person name="Peitsch M.C."/>
            <person name="Ivanov N.V."/>
        </authorList>
    </citation>
    <scope>NUCLEOTIDE SEQUENCE [LARGE SCALE GENOMIC DNA]</scope>
</reference>
<dbReference type="RefSeq" id="XP_075109226.1">
    <property type="nucleotide sequence ID" value="XM_075253125.1"/>
</dbReference>
<name>A0AC58UIB4_TOBAC</name>
<evidence type="ECO:0000313" key="2">
    <source>
        <dbReference type="RefSeq" id="XP_075109226.1"/>
    </source>
</evidence>
<dbReference type="Proteomes" id="UP000790787">
    <property type="component" value="Chromosome 5"/>
</dbReference>
<keyword evidence="1" id="KW-1185">Reference proteome</keyword>
<accession>A0AC58UIB4</accession>
<gene>
    <name evidence="2" type="primary">LOC142181015</name>
</gene>
<proteinExistence type="predicted"/>
<reference evidence="2" key="2">
    <citation type="submission" date="2025-08" db="UniProtKB">
        <authorList>
            <consortium name="RefSeq"/>
        </authorList>
    </citation>
    <scope>IDENTIFICATION</scope>
    <source>
        <tissue evidence="2">Leaf</tissue>
    </source>
</reference>
<sequence length="253" mass="29100">MAINENESTSTTVTSSPSDSQNLDLVHHNHPLYIHPSDTHGDVLISIQLRGSKHYSLWSRSMKIVLHGKNKLGFMLGTCRKELYDVSLHELWDRYNAIVLAWIMNTVAPNLMSIVIYASNAHNIWEDLRERFDKVNASRSFYLHKEIAKLTQNLLIVSEYFSKLRELQDEYEALAPPPSCGCPDSKQHTEHYKLQKLYQFLTGLNDSFNNAKDQIFMIRPLSNVNQAYAMMVNVERQRRNNTALSIGIGILQH</sequence>
<protein>
    <submittedName>
        <fullName evidence="2">Uncharacterized protein LOC142181015</fullName>
    </submittedName>
</protein>
<organism evidence="1 2">
    <name type="scientific">Nicotiana tabacum</name>
    <name type="common">Common tobacco</name>
    <dbReference type="NCBI Taxonomy" id="4097"/>
    <lineage>
        <taxon>Eukaryota</taxon>
        <taxon>Viridiplantae</taxon>
        <taxon>Streptophyta</taxon>
        <taxon>Embryophyta</taxon>
        <taxon>Tracheophyta</taxon>
        <taxon>Spermatophyta</taxon>
        <taxon>Magnoliopsida</taxon>
        <taxon>eudicotyledons</taxon>
        <taxon>Gunneridae</taxon>
        <taxon>Pentapetalae</taxon>
        <taxon>asterids</taxon>
        <taxon>lamiids</taxon>
        <taxon>Solanales</taxon>
        <taxon>Solanaceae</taxon>
        <taxon>Nicotianoideae</taxon>
        <taxon>Nicotianeae</taxon>
        <taxon>Nicotiana</taxon>
    </lineage>
</organism>